<dbReference type="GO" id="GO:0032982">
    <property type="term" value="C:myosin filament"/>
    <property type="evidence" value="ECO:0007669"/>
    <property type="project" value="TreeGrafter"/>
</dbReference>
<feature type="compositionally biased region" description="Polar residues" evidence="2">
    <location>
        <begin position="931"/>
        <end position="943"/>
    </location>
</feature>
<dbReference type="OrthoDB" id="9885925at2759"/>
<feature type="coiled-coil region" evidence="1">
    <location>
        <begin position="141"/>
        <end position="238"/>
    </location>
</feature>
<evidence type="ECO:0000256" key="1">
    <source>
        <dbReference type="SAM" id="Coils"/>
    </source>
</evidence>
<feature type="compositionally biased region" description="Basic and acidic residues" evidence="2">
    <location>
        <begin position="905"/>
        <end position="927"/>
    </location>
</feature>
<name>A0A9N9TX61_PHYSR</name>
<dbReference type="GO" id="GO:0016460">
    <property type="term" value="C:myosin II complex"/>
    <property type="evidence" value="ECO:0007669"/>
    <property type="project" value="TreeGrafter"/>
</dbReference>
<proteinExistence type="predicted"/>
<dbReference type="PANTHER" id="PTHR45615:SF40">
    <property type="entry name" value="MYOSIN HEAVY CHAIN, NON-MUSCLE"/>
    <property type="match status" value="1"/>
</dbReference>
<dbReference type="GO" id="GO:0051015">
    <property type="term" value="F:actin filament binding"/>
    <property type="evidence" value="ECO:0007669"/>
    <property type="project" value="TreeGrafter"/>
</dbReference>
<dbReference type="GO" id="GO:0005737">
    <property type="term" value="C:cytoplasm"/>
    <property type="evidence" value="ECO:0007669"/>
    <property type="project" value="TreeGrafter"/>
</dbReference>
<protein>
    <submittedName>
        <fullName evidence="3">Uncharacterized protein</fullName>
    </submittedName>
</protein>
<feature type="compositionally biased region" description="Basic residues" evidence="2">
    <location>
        <begin position="1013"/>
        <end position="1033"/>
    </location>
</feature>
<gene>
    <name evidence="3" type="ORF">PHYEVI_LOCUS9312</name>
</gene>
<feature type="compositionally biased region" description="Basic residues" evidence="2">
    <location>
        <begin position="853"/>
        <end position="863"/>
    </location>
</feature>
<organism evidence="3 4">
    <name type="scientific">Phyllotreta striolata</name>
    <name type="common">Striped flea beetle</name>
    <name type="synonym">Crioceris striolata</name>
    <dbReference type="NCBI Taxonomy" id="444603"/>
    <lineage>
        <taxon>Eukaryota</taxon>
        <taxon>Metazoa</taxon>
        <taxon>Ecdysozoa</taxon>
        <taxon>Arthropoda</taxon>
        <taxon>Hexapoda</taxon>
        <taxon>Insecta</taxon>
        <taxon>Pterygota</taxon>
        <taxon>Neoptera</taxon>
        <taxon>Endopterygota</taxon>
        <taxon>Coleoptera</taxon>
        <taxon>Polyphaga</taxon>
        <taxon>Cucujiformia</taxon>
        <taxon>Chrysomeloidea</taxon>
        <taxon>Chrysomelidae</taxon>
        <taxon>Galerucinae</taxon>
        <taxon>Alticini</taxon>
        <taxon>Phyllotreta</taxon>
    </lineage>
</organism>
<dbReference type="Proteomes" id="UP001153712">
    <property type="component" value="Chromosome 6"/>
</dbReference>
<keyword evidence="1" id="KW-0175">Coiled coil</keyword>
<feature type="region of interest" description="Disordered" evidence="2">
    <location>
        <begin position="806"/>
        <end position="965"/>
    </location>
</feature>
<dbReference type="AlphaFoldDB" id="A0A9N9TX61"/>
<evidence type="ECO:0000313" key="4">
    <source>
        <dbReference type="Proteomes" id="UP001153712"/>
    </source>
</evidence>
<accession>A0A9N9TX61</accession>
<sequence length="1043" mass="119530">MQEDFDCVKRKIIQIDQLFQEYLKKCNKLKSLVKTTNLLSQDRERLVLENNHQKFTLETLQKSYDELEIKHQDMTAQLSNLEQKYNQTLTDSQSHTRDLEDELRMLKELTEASKSPSPKKINQNLDKNIAKNSEDELMDCKMNTKQKKNAYTKEITQLKVQLNDLNELVSTLRAEKEEFLHEIPKLRNQIKIAEQSCRNKDNEIKTLRMNVFDCNNHMKNLKQTNEELQNVINKQKAIARLKSTISISTQTDDTIHPNPDLDLDEKVKNILREMLNHPPLLTPFRTDSPKIVLNNKEPVADKSIQIEDTCDVNIQRDTCNINIQRDNTCDANIQREDTCEVNIQREDTCAVNIQQQDACDVNIQTEDTCDVNIQRDTCNINIQRDNTCDVNLQREDACDVNNQREDTCDVNNQREDTCDVNIQTEDTCDVNITCDVTIQTEDTFDVNIQRDDACDINESLPLPPIQKTVIKKKQLKRRILKPKRRDTLLEALKVLQKSKINFSICDSNSKLHIEQTNCDRIGGKLSTVPNESNRETIKNNVLDKITDLVFEKLNRSTRSNSPYASQFETNKDVIAANALLMKKIRDSAMLGNKFWTDSDVSSIISSPTCPNQLSQASSVTETLSQHNEFILNHPFSPSSVNSTECTEDHFHENTSQDVKKFNKNPNINILAVDIIPSSIKQNRAKKDSKILGCDNKLKIVESNNKKDNLLDSSITFQSDNSYINDMLTNETVLEEQIDLLHSNIFDSSKNTNDITTNVEEGSMNESLVDNYNKNESLQSSSDEILEENLLGYDTKQNKWVSEIKRDPKQKFSRDTSTVKCINLDQSPARKKTSSPKKNQAEDNIEPSNSSASKFKKRKPKTISKLKSQIIRQMRAKRRMFQLQPPSISTGCDDSFLDKQTSLSNKETELNRVEDVPGDGELREESVRIEPTTESQEPGTQQEGSNDKRLASRRTRSSTLSESNSSCDVLSQIMGEMDKTLPPVYCSIAKSVKENSRSTKRRITMPEFKPYKKGITKRKSAKKRKKCRNKKARMKLTGNKEEPV</sequence>
<feature type="coiled-coil region" evidence="1">
    <location>
        <begin position="57"/>
        <end position="91"/>
    </location>
</feature>
<keyword evidence="4" id="KW-1185">Reference proteome</keyword>
<feature type="compositionally biased region" description="Polar residues" evidence="2">
    <location>
        <begin position="814"/>
        <end position="825"/>
    </location>
</feature>
<dbReference type="PANTHER" id="PTHR45615">
    <property type="entry name" value="MYOSIN HEAVY CHAIN, NON-MUSCLE"/>
    <property type="match status" value="1"/>
</dbReference>
<feature type="region of interest" description="Disordered" evidence="2">
    <location>
        <begin position="1013"/>
        <end position="1043"/>
    </location>
</feature>
<dbReference type="GO" id="GO:0000146">
    <property type="term" value="F:microfilament motor activity"/>
    <property type="evidence" value="ECO:0007669"/>
    <property type="project" value="TreeGrafter"/>
</dbReference>
<evidence type="ECO:0000256" key="2">
    <source>
        <dbReference type="SAM" id="MobiDB-lite"/>
    </source>
</evidence>
<feature type="compositionally biased region" description="Polar residues" evidence="2">
    <location>
        <begin position="883"/>
        <end position="904"/>
    </location>
</feature>
<feature type="compositionally biased region" description="Low complexity" evidence="2">
    <location>
        <begin position="956"/>
        <end position="965"/>
    </location>
</feature>
<reference evidence="3" key="1">
    <citation type="submission" date="2022-01" db="EMBL/GenBank/DDBJ databases">
        <authorList>
            <person name="King R."/>
        </authorList>
    </citation>
    <scope>NUCLEOTIDE SEQUENCE</scope>
</reference>
<evidence type="ECO:0000313" key="3">
    <source>
        <dbReference type="EMBL" id="CAG9863011.1"/>
    </source>
</evidence>
<dbReference type="EMBL" id="OU900099">
    <property type="protein sequence ID" value="CAG9863011.1"/>
    <property type="molecule type" value="Genomic_DNA"/>
</dbReference>